<dbReference type="Proteomes" id="UP001218218">
    <property type="component" value="Unassembled WGS sequence"/>
</dbReference>
<name>A0AAD7AP57_9AGAR</name>
<feature type="region of interest" description="Disordered" evidence="1">
    <location>
        <begin position="118"/>
        <end position="168"/>
    </location>
</feature>
<feature type="compositionally biased region" description="Polar residues" evidence="1">
    <location>
        <begin position="223"/>
        <end position="234"/>
    </location>
</feature>
<feature type="compositionally biased region" description="Low complexity" evidence="1">
    <location>
        <begin position="244"/>
        <end position="253"/>
    </location>
</feature>
<sequence>MLHIWDLCLLKTNTNTHSRATNPARCGNSHGAQGMSQRTTPHTQSAGPVPPAQGAPFRGRAPARDCSAPRVWVRRPARSPPAEYRGESAQSAISACGAAPRIEFAQVGGEWEWEFKEGAERESRNGRGGNGSGTPRAGDGGTGAASERREVGAGGEQQVKAGATGYAVSKRGRATYFEAWVEGGDEQEAGKTALEACRNGRRRAANVPQGGDQEQAKYDEARAQSSPRWRQSSAYDPLNHVAPESAHGAAARMASRRRSEEAEEGPNEGPEWPEASGAQFAQKVRTGERA</sequence>
<feature type="region of interest" description="Disordered" evidence="1">
    <location>
        <begin position="19"/>
        <end position="67"/>
    </location>
</feature>
<evidence type="ECO:0000313" key="2">
    <source>
        <dbReference type="EMBL" id="KAJ7364407.1"/>
    </source>
</evidence>
<feature type="compositionally biased region" description="Polar residues" evidence="1">
    <location>
        <begin position="30"/>
        <end position="46"/>
    </location>
</feature>
<evidence type="ECO:0000313" key="3">
    <source>
        <dbReference type="Proteomes" id="UP001218218"/>
    </source>
</evidence>
<dbReference type="EMBL" id="JARIHO010000003">
    <property type="protein sequence ID" value="KAJ7364407.1"/>
    <property type="molecule type" value="Genomic_DNA"/>
</dbReference>
<feature type="region of interest" description="Disordered" evidence="1">
    <location>
        <begin position="200"/>
        <end position="290"/>
    </location>
</feature>
<comment type="caution">
    <text evidence="2">The sequence shown here is derived from an EMBL/GenBank/DDBJ whole genome shotgun (WGS) entry which is preliminary data.</text>
</comment>
<feature type="compositionally biased region" description="Gly residues" evidence="1">
    <location>
        <begin position="126"/>
        <end position="143"/>
    </location>
</feature>
<accession>A0AAD7AP57</accession>
<reference evidence="2" key="1">
    <citation type="submission" date="2023-03" db="EMBL/GenBank/DDBJ databases">
        <title>Massive genome expansion in bonnet fungi (Mycena s.s.) driven by repeated elements and novel gene families across ecological guilds.</title>
        <authorList>
            <consortium name="Lawrence Berkeley National Laboratory"/>
            <person name="Harder C.B."/>
            <person name="Miyauchi S."/>
            <person name="Viragh M."/>
            <person name="Kuo A."/>
            <person name="Thoen E."/>
            <person name="Andreopoulos B."/>
            <person name="Lu D."/>
            <person name="Skrede I."/>
            <person name="Drula E."/>
            <person name="Henrissat B."/>
            <person name="Morin E."/>
            <person name="Kohler A."/>
            <person name="Barry K."/>
            <person name="LaButti K."/>
            <person name="Morin E."/>
            <person name="Salamov A."/>
            <person name="Lipzen A."/>
            <person name="Mereny Z."/>
            <person name="Hegedus B."/>
            <person name="Baldrian P."/>
            <person name="Stursova M."/>
            <person name="Weitz H."/>
            <person name="Taylor A."/>
            <person name="Grigoriev I.V."/>
            <person name="Nagy L.G."/>
            <person name="Martin F."/>
            <person name="Kauserud H."/>
        </authorList>
    </citation>
    <scope>NUCLEOTIDE SEQUENCE</scope>
    <source>
        <strain evidence="2">CBHHK002</strain>
    </source>
</reference>
<organism evidence="2 3">
    <name type="scientific">Mycena albidolilacea</name>
    <dbReference type="NCBI Taxonomy" id="1033008"/>
    <lineage>
        <taxon>Eukaryota</taxon>
        <taxon>Fungi</taxon>
        <taxon>Dikarya</taxon>
        <taxon>Basidiomycota</taxon>
        <taxon>Agaricomycotina</taxon>
        <taxon>Agaricomycetes</taxon>
        <taxon>Agaricomycetidae</taxon>
        <taxon>Agaricales</taxon>
        <taxon>Marasmiineae</taxon>
        <taxon>Mycenaceae</taxon>
        <taxon>Mycena</taxon>
    </lineage>
</organism>
<gene>
    <name evidence="2" type="ORF">DFH08DRAFT_1016763</name>
</gene>
<protein>
    <submittedName>
        <fullName evidence="2">Uncharacterized protein</fullName>
    </submittedName>
</protein>
<proteinExistence type="predicted"/>
<keyword evidence="3" id="KW-1185">Reference proteome</keyword>
<evidence type="ECO:0000256" key="1">
    <source>
        <dbReference type="SAM" id="MobiDB-lite"/>
    </source>
</evidence>
<dbReference type="AlphaFoldDB" id="A0AAD7AP57"/>